<keyword evidence="5" id="KW-0539">Nucleus</keyword>
<sequence length="372" mass="41520">MEALASPCYSDMGVDQSFFRQWELGAFDLLGAQQLEAPFERDLDQSPSSESYTSYPAFHPAASTERPKKIAKTSSWSSCTTSCPRILSFGNPESPICLAATVKPKEEMEALILGQGSKKVSTGAKPAAQNQEHIMAERKRREKLSQRFIALSAVVPGLKKTDKASVLGDAVEYLKRLQEKVKYLEDRVSKRNVEAAVLVKRSQLCADDDDGSPGNERFIEGQGGQSLPEIEARVCEKAVLIKIHCENRKGVLVKALSEIEKLHLRVMNTSVVPFSGSSLDITVVTQARDSYLYLHYRPLCTQRVRSRWLNYLSSSADGRGILHDSQRPGEEAEFGFQTIHAMKLLEFPDFFFFSLSTGLIVGYFPFKIFFSL</sequence>
<reference evidence="8" key="1">
    <citation type="submission" date="2022-05" db="EMBL/GenBank/DDBJ databases">
        <title>The Musa troglodytarum L. genome provides insights into the mechanism of non-climacteric behaviour and enrichment of carotenoids.</title>
        <authorList>
            <person name="Wang J."/>
        </authorList>
    </citation>
    <scope>NUCLEOTIDE SEQUENCE</scope>
    <source>
        <tissue evidence="8">Leaf</tissue>
    </source>
</reference>
<proteinExistence type="inferred from homology"/>
<keyword evidence="6" id="KW-0812">Transmembrane</keyword>
<evidence type="ECO:0000256" key="3">
    <source>
        <dbReference type="ARBA" id="ARBA00023015"/>
    </source>
</evidence>
<keyword evidence="4" id="KW-0804">Transcription</keyword>
<evidence type="ECO:0000256" key="5">
    <source>
        <dbReference type="ARBA" id="ARBA00023242"/>
    </source>
</evidence>
<evidence type="ECO:0000313" key="9">
    <source>
        <dbReference type="Proteomes" id="UP001055439"/>
    </source>
</evidence>
<keyword evidence="9" id="KW-1185">Reference proteome</keyword>
<protein>
    <recommendedName>
        <fullName evidence="7">BHLH domain-containing protein</fullName>
    </recommendedName>
</protein>
<dbReference type="Proteomes" id="UP001055439">
    <property type="component" value="Chromosome 8"/>
</dbReference>
<evidence type="ECO:0000256" key="6">
    <source>
        <dbReference type="SAM" id="Phobius"/>
    </source>
</evidence>
<comment type="similarity">
    <text evidence="2">Belongs to the bHLH protein family.</text>
</comment>
<keyword evidence="6" id="KW-1133">Transmembrane helix</keyword>
<dbReference type="EMBL" id="CP097510">
    <property type="protein sequence ID" value="URE22980.1"/>
    <property type="molecule type" value="Genomic_DNA"/>
</dbReference>
<gene>
    <name evidence="8" type="ORF">MUK42_17429</name>
</gene>
<feature type="domain" description="BHLH" evidence="7">
    <location>
        <begin position="128"/>
        <end position="177"/>
    </location>
</feature>
<keyword evidence="3" id="KW-0805">Transcription regulation</keyword>
<evidence type="ECO:0000259" key="7">
    <source>
        <dbReference type="PROSITE" id="PS50888"/>
    </source>
</evidence>
<evidence type="ECO:0000256" key="2">
    <source>
        <dbReference type="ARBA" id="ARBA00005510"/>
    </source>
</evidence>
<dbReference type="InterPro" id="IPR052610">
    <property type="entry name" value="bHLH_transcription_regulator"/>
</dbReference>
<comment type="subcellular location">
    <subcellularLocation>
        <location evidence="1">Nucleus</location>
    </subcellularLocation>
</comment>
<evidence type="ECO:0000313" key="8">
    <source>
        <dbReference type="EMBL" id="URE22980.1"/>
    </source>
</evidence>
<feature type="transmembrane region" description="Helical" evidence="6">
    <location>
        <begin position="350"/>
        <end position="370"/>
    </location>
</feature>
<dbReference type="GO" id="GO:0005634">
    <property type="term" value="C:nucleus"/>
    <property type="evidence" value="ECO:0007669"/>
    <property type="project" value="UniProtKB-SubCell"/>
</dbReference>
<accession>A0A9E7GXV2</accession>
<dbReference type="Gene3D" id="4.10.280.10">
    <property type="entry name" value="Helix-loop-helix DNA-binding domain"/>
    <property type="match status" value="1"/>
</dbReference>
<dbReference type="SMART" id="SM00353">
    <property type="entry name" value="HLH"/>
    <property type="match status" value="1"/>
</dbReference>
<dbReference type="Pfam" id="PF00010">
    <property type="entry name" value="HLH"/>
    <property type="match status" value="1"/>
</dbReference>
<organism evidence="8 9">
    <name type="scientific">Musa troglodytarum</name>
    <name type="common">fe'i banana</name>
    <dbReference type="NCBI Taxonomy" id="320322"/>
    <lineage>
        <taxon>Eukaryota</taxon>
        <taxon>Viridiplantae</taxon>
        <taxon>Streptophyta</taxon>
        <taxon>Embryophyta</taxon>
        <taxon>Tracheophyta</taxon>
        <taxon>Spermatophyta</taxon>
        <taxon>Magnoliopsida</taxon>
        <taxon>Liliopsida</taxon>
        <taxon>Zingiberales</taxon>
        <taxon>Musaceae</taxon>
        <taxon>Musa</taxon>
    </lineage>
</organism>
<dbReference type="InterPro" id="IPR036638">
    <property type="entry name" value="HLH_DNA-bd_sf"/>
</dbReference>
<evidence type="ECO:0000256" key="4">
    <source>
        <dbReference type="ARBA" id="ARBA00023163"/>
    </source>
</evidence>
<dbReference type="PANTHER" id="PTHR45959:SF2">
    <property type="entry name" value="BHLH TRANSCRIPTION FACTOR"/>
    <property type="match status" value="1"/>
</dbReference>
<name>A0A9E7GXV2_9LILI</name>
<keyword evidence="6" id="KW-0472">Membrane</keyword>
<dbReference type="PROSITE" id="PS50888">
    <property type="entry name" value="BHLH"/>
    <property type="match status" value="1"/>
</dbReference>
<dbReference type="AlphaFoldDB" id="A0A9E7GXV2"/>
<dbReference type="InterPro" id="IPR011598">
    <property type="entry name" value="bHLH_dom"/>
</dbReference>
<dbReference type="PANTHER" id="PTHR45959">
    <property type="entry name" value="BHLH TRANSCRIPTION FACTOR"/>
    <property type="match status" value="1"/>
</dbReference>
<dbReference type="GO" id="GO:0046983">
    <property type="term" value="F:protein dimerization activity"/>
    <property type="evidence" value="ECO:0007669"/>
    <property type="project" value="InterPro"/>
</dbReference>
<dbReference type="InterPro" id="IPR054502">
    <property type="entry name" value="bHLH-TF_ACT-like_plant"/>
</dbReference>
<dbReference type="Pfam" id="PF22754">
    <property type="entry name" value="bHLH-TF_ACT-like_plant"/>
    <property type="match status" value="1"/>
</dbReference>
<dbReference type="OrthoDB" id="690068at2759"/>
<evidence type="ECO:0000256" key="1">
    <source>
        <dbReference type="ARBA" id="ARBA00004123"/>
    </source>
</evidence>
<dbReference type="SUPFAM" id="SSF47459">
    <property type="entry name" value="HLH, helix-loop-helix DNA-binding domain"/>
    <property type="match status" value="1"/>
</dbReference>